<dbReference type="GO" id="GO:0005886">
    <property type="term" value="C:plasma membrane"/>
    <property type="evidence" value="ECO:0007669"/>
    <property type="project" value="UniProtKB-SubCell"/>
</dbReference>
<dbReference type="CDD" id="cd20070">
    <property type="entry name" value="5TM_YidC_Alb3"/>
    <property type="match status" value="1"/>
</dbReference>
<evidence type="ECO:0000256" key="7">
    <source>
        <dbReference type="ARBA" id="ARBA00023136"/>
    </source>
</evidence>
<evidence type="ECO:0000256" key="6">
    <source>
        <dbReference type="ARBA" id="ARBA00022989"/>
    </source>
</evidence>
<sequence length="241" mass="27450">MTKLLYKPLFNVLMLLYVYLPGQDLGIAIIALTLVIRLILFPSYLKTLRSQQMLKKIQPQIDQIRELHKGDQSRQSQELMKVYQENKVSPFSSCLPLLIQLPILYALYRVFAFGLNNDSLAHLYAWFPKVPETINTTFLAFAHIPALTVNLAAPNLCLAITAGVIQLVQSWLMTKFQPIPKEGGMARMINMQMLYLFPVITVFIAMSLPAALALYWVATTFFTILQQLIAMSSFGRKYVEQ</sequence>
<evidence type="ECO:0000259" key="11">
    <source>
        <dbReference type="Pfam" id="PF02096"/>
    </source>
</evidence>
<dbReference type="GO" id="GO:0032977">
    <property type="term" value="F:membrane insertase activity"/>
    <property type="evidence" value="ECO:0007669"/>
    <property type="project" value="InterPro"/>
</dbReference>
<comment type="similarity">
    <text evidence="9">Belongs to the OXA1/ALB3/YidC family.</text>
</comment>
<name>A0A1F4NSM8_UNCK3</name>
<dbReference type="InterPro" id="IPR001708">
    <property type="entry name" value="YidC/ALB3/OXA1/COX18"/>
</dbReference>
<dbReference type="GO" id="GO:0051205">
    <property type="term" value="P:protein insertion into membrane"/>
    <property type="evidence" value="ECO:0007669"/>
    <property type="project" value="TreeGrafter"/>
</dbReference>
<feature type="transmembrane region" description="Helical" evidence="10">
    <location>
        <begin position="193"/>
        <end position="218"/>
    </location>
</feature>
<keyword evidence="6 10" id="KW-1133">Transmembrane helix</keyword>
<feature type="domain" description="Membrane insertase YidC/Oxa/ALB C-terminal" evidence="11">
    <location>
        <begin position="26"/>
        <end position="231"/>
    </location>
</feature>
<evidence type="ECO:0000256" key="4">
    <source>
        <dbReference type="ARBA" id="ARBA00022692"/>
    </source>
</evidence>
<dbReference type="AlphaFoldDB" id="A0A1F4NSM8"/>
<evidence type="ECO:0000256" key="2">
    <source>
        <dbReference type="ARBA" id="ARBA00022448"/>
    </source>
</evidence>
<evidence type="ECO:0000313" key="13">
    <source>
        <dbReference type="Proteomes" id="UP000176651"/>
    </source>
</evidence>
<comment type="subcellular location">
    <subcellularLocation>
        <location evidence="1">Cell membrane</location>
        <topology evidence="1">Multi-pass membrane protein</topology>
    </subcellularLocation>
    <subcellularLocation>
        <location evidence="9">Membrane</location>
        <topology evidence="9">Multi-pass membrane protein</topology>
    </subcellularLocation>
</comment>
<comment type="caution">
    <text evidence="12">The sequence shown here is derived from an EMBL/GenBank/DDBJ whole genome shotgun (WGS) entry which is preliminary data.</text>
</comment>
<feature type="transmembrane region" description="Helical" evidence="10">
    <location>
        <begin position="25"/>
        <end position="45"/>
    </location>
</feature>
<dbReference type="Pfam" id="PF02096">
    <property type="entry name" value="60KD_IMP"/>
    <property type="match status" value="1"/>
</dbReference>
<keyword evidence="8" id="KW-0143">Chaperone</keyword>
<protein>
    <recommendedName>
        <fullName evidence="11">Membrane insertase YidC/Oxa/ALB C-terminal domain-containing protein</fullName>
    </recommendedName>
</protein>
<gene>
    <name evidence="12" type="ORF">A2V68_00660</name>
</gene>
<keyword evidence="4 9" id="KW-0812">Transmembrane</keyword>
<evidence type="ECO:0000313" key="12">
    <source>
        <dbReference type="EMBL" id="OGB74386.1"/>
    </source>
</evidence>
<evidence type="ECO:0000256" key="9">
    <source>
        <dbReference type="RuleBase" id="RU003945"/>
    </source>
</evidence>
<accession>A0A1F4NSM8</accession>
<organism evidence="12 13">
    <name type="scientific">candidate division Kazan bacterium RBG_13_50_9</name>
    <dbReference type="NCBI Taxonomy" id="1798535"/>
    <lineage>
        <taxon>Bacteria</taxon>
        <taxon>Bacteria division Kazan-3B-28</taxon>
    </lineage>
</organism>
<keyword evidence="5" id="KW-0653">Protein transport</keyword>
<dbReference type="PANTHER" id="PTHR12428">
    <property type="entry name" value="OXA1"/>
    <property type="match status" value="1"/>
</dbReference>
<keyword evidence="7 10" id="KW-0472">Membrane</keyword>
<evidence type="ECO:0000256" key="3">
    <source>
        <dbReference type="ARBA" id="ARBA00022475"/>
    </source>
</evidence>
<reference evidence="12 13" key="1">
    <citation type="journal article" date="2016" name="Nat. Commun.">
        <title>Thousands of microbial genomes shed light on interconnected biogeochemical processes in an aquifer system.</title>
        <authorList>
            <person name="Anantharaman K."/>
            <person name="Brown C.T."/>
            <person name="Hug L.A."/>
            <person name="Sharon I."/>
            <person name="Castelle C.J."/>
            <person name="Probst A.J."/>
            <person name="Thomas B.C."/>
            <person name="Singh A."/>
            <person name="Wilkins M.J."/>
            <person name="Karaoz U."/>
            <person name="Brodie E.L."/>
            <person name="Williams K.H."/>
            <person name="Hubbard S.S."/>
            <person name="Banfield J.F."/>
        </authorList>
    </citation>
    <scope>NUCLEOTIDE SEQUENCE [LARGE SCALE GENOMIC DNA]</scope>
</reference>
<feature type="transmembrane region" description="Helical" evidence="10">
    <location>
        <begin position="88"/>
        <end position="108"/>
    </location>
</feature>
<dbReference type="STRING" id="1798535.A2V68_00660"/>
<dbReference type="EMBL" id="META01000003">
    <property type="protein sequence ID" value="OGB74386.1"/>
    <property type="molecule type" value="Genomic_DNA"/>
</dbReference>
<evidence type="ECO:0000256" key="5">
    <source>
        <dbReference type="ARBA" id="ARBA00022927"/>
    </source>
</evidence>
<evidence type="ECO:0000256" key="10">
    <source>
        <dbReference type="SAM" id="Phobius"/>
    </source>
</evidence>
<evidence type="ECO:0000256" key="8">
    <source>
        <dbReference type="ARBA" id="ARBA00023186"/>
    </source>
</evidence>
<dbReference type="Proteomes" id="UP000176651">
    <property type="component" value="Unassembled WGS sequence"/>
</dbReference>
<dbReference type="NCBIfam" id="TIGR03592">
    <property type="entry name" value="yidC_oxa1_cterm"/>
    <property type="match status" value="1"/>
</dbReference>
<feature type="transmembrane region" description="Helical" evidence="10">
    <location>
        <begin position="151"/>
        <end position="172"/>
    </location>
</feature>
<keyword evidence="3" id="KW-1003">Cell membrane</keyword>
<dbReference type="GO" id="GO:0015031">
    <property type="term" value="P:protein transport"/>
    <property type="evidence" value="ECO:0007669"/>
    <property type="project" value="UniProtKB-KW"/>
</dbReference>
<keyword evidence="2" id="KW-0813">Transport</keyword>
<dbReference type="InterPro" id="IPR028055">
    <property type="entry name" value="YidC/Oxa/ALB_C"/>
</dbReference>
<proteinExistence type="inferred from homology"/>
<dbReference type="PANTHER" id="PTHR12428:SF65">
    <property type="entry name" value="CYTOCHROME C OXIDASE ASSEMBLY PROTEIN COX18, MITOCHONDRIAL"/>
    <property type="match status" value="1"/>
</dbReference>
<dbReference type="InterPro" id="IPR047196">
    <property type="entry name" value="YidC_ALB_C"/>
</dbReference>
<evidence type="ECO:0000256" key="1">
    <source>
        <dbReference type="ARBA" id="ARBA00004651"/>
    </source>
</evidence>